<dbReference type="InterPro" id="IPR016454">
    <property type="entry name" value="Cysteine_dSase"/>
</dbReference>
<dbReference type="EC" id="2.8.1.7" evidence="3"/>
<evidence type="ECO:0000256" key="1">
    <source>
        <dbReference type="ARBA" id="ARBA00001933"/>
    </source>
</evidence>
<sequence length="381" mass="42256">MTIYLDNAATTFPKPASVVEAMKHYINCVGSNVSRGSYSSAFDAGNIVYETREMLADLFHDNEPERIFFTRNVTESLNLVLKGMLKPEDHVLVSSMEHNAVMRPLHRLMEQKITFSRIPCTKEGYLITDLMEEAWQENTKAVVITHASNVSGSVMNLKAIADFCQQKGLSLIIDAAQTAGVLPIDVQRLLPDAVCFTGHKGLYGPQGMGGAWISKRLASTLKPLIEGGTGSLSDEEIQPEYLPDKFEAGTLNMPGIYGLNAALHWIKERGIEEIHDHEMKLTRQFLEKIESLKKISVVGPMTLENRTAVVSIKTSTMDLGQLAHRLAKDYGIATRSGMHCAPHAHKTLQSFPEGTVRFSFGYFNTEEEIEKTIKALKEIVG</sequence>
<name>A0A1I3ESM8_9FIRM</name>
<dbReference type="PANTHER" id="PTHR43586:SF4">
    <property type="entry name" value="ISOPENICILLIN N EPIMERASE"/>
    <property type="match status" value="1"/>
</dbReference>
<evidence type="ECO:0000259" key="6">
    <source>
        <dbReference type="Pfam" id="PF00266"/>
    </source>
</evidence>
<comment type="similarity">
    <text evidence="2">Belongs to the class-V pyridoxal-phosphate-dependent aminotransferase family. Csd subfamily.</text>
</comment>
<evidence type="ECO:0000313" key="8">
    <source>
        <dbReference type="Proteomes" id="UP000199287"/>
    </source>
</evidence>
<proteinExistence type="inferred from homology"/>
<dbReference type="InterPro" id="IPR015421">
    <property type="entry name" value="PyrdxlP-dep_Trfase_major"/>
</dbReference>
<dbReference type="Pfam" id="PF00266">
    <property type="entry name" value="Aminotran_5"/>
    <property type="match status" value="1"/>
</dbReference>
<organism evidence="7 8">
    <name type="scientific">Tindallia magadiensis</name>
    <dbReference type="NCBI Taxonomy" id="69895"/>
    <lineage>
        <taxon>Bacteria</taxon>
        <taxon>Bacillati</taxon>
        <taxon>Bacillota</taxon>
        <taxon>Clostridia</taxon>
        <taxon>Peptostreptococcales</taxon>
        <taxon>Tindalliaceae</taxon>
        <taxon>Tindallia</taxon>
    </lineage>
</organism>
<dbReference type="EMBL" id="FOQA01000005">
    <property type="protein sequence ID" value="SFI01952.1"/>
    <property type="molecule type" value="Genomic_DNA"/>
</dbReference>
<dbReference type="Gene3D" id="3.90.1150.10">
    <property type="entry name" value="Aspartate Aminotransferase, domain 1"/>
    <property type="match status" value="1"/>
</dbReference>
<dbReference type="OrthoDB" id="9804366at2"/>
<dbReference type="RefSeq" id="WP_093372103.1">
    <property type="nucleotide sequence ID" value="NZ_FOQA01000005.1"/>
</dbReference>
<dbReference type="STRING" id="69895.SAMN05192551_105150"/>
<evidence type="ECO:0000256" key="5">
    <source>
        <dbReference type="ARBA" id="ARBA00050776"/>
    </source>
</evidence>
<evidence type="ECO:0000256" key="2">
    <source>
        <dbReference type="ARBA" id="ARBA00010447"/>
    </source>
</evidence>
<reference evidence="8" key="1">
    <citation type="submission" date="2016-10" db="EMBL/GenBank/DDBJ databases">
        <authorList>
            <person name="Varghese N."/>
            <person name="Submissions S."/>
        </authorList>
    </citation>
    <scope>NUCLEOTIDE SEQUENCE [LARGE SCALE GENOMIC DNA]</scope>
    <source>
        <strain evidence="8">Z-7934</strain>
    </source>
</reference>
<dbReference type="Gene3D" id="3.40.640.10">
    <property type="entry name" value="Type I PLP-dependent aspartate aminotransferase-like (Major domain)"/>
    <property type="match status" value="1"/>
</dbReference>
<keyword evidence="4" id="KW-0663">Pyridoxal phosphate</keyword>
<protein>
    <recommendedName>
        <fullName evidence="3">cysteine desulfurase</fullName>
        <ecNumber evidence="3">2.8.1.7</ecNumber>
    </recommendedName>
</protein>
<gene>
    <name evidence="7" type="ORF">SAMN05192551_105150</name>
</gene>
<comment type="cofactor">
    <cofactor evidence="1">
        <name>pyridoxal 5'-phosphate</name>
        <dbReference type="ChEBI" id="CHEBI:597326"/>
    </cofactor>
</comment>
<dbReference type="InterPro" id="IPR015422">
    <property type="entry name" value="PyrdxlP-dep_Trfase_small"/>
</dbReference>
<dbReference type="NCBIfam" id="TIGR01977">
    <property type="entry name" value="am_tr_V_EF2568"/>
    <property type="match status" value="1"/>
</dbReference>
<dbReference type="SUPFAM" id="SSF53383">
    <property type="entry name" value="PLP-dependent transferases"/>
    <property type="match status" value="1"/>
</dbReference>
<dbReference type="InterPro" id="IPR015424">
    <property type="entry name" value="PyrdxlP-dep_Trfase"/>
</dbReference>
<evidence type="ECO:0000313" key="7">
    <source>
        <dbReference type="EMBL" id="SFI01952.1"/>
    </source>
</evidence>
<accession>A0A1I3ESM8</accession>
<evidence type="ECO:0000256" key="3">
    <source>
        <dbReference type="ARBA" id="ARBA00012239"/>
    </source>
</evidence>
<feature type="domain" description="Aminotransferase class V" evidence="6">
    <location>
        <begin position="3"/>
        <end position="371"/>
    </location>
</feature>
<dbReference type="AlphaFoldDB" id="A0A1I3ESM8"/>
<dbReference type="InterPro" id="IPR000192">
    <property type="entry name" value="Aminotrans_V_dom"/>
</dbReference>
<evidence type="ECO:0000256" key="4">
    <source>
        <dbReference type="ARBA" id="ARBA00022898"/>
    </source>
</evidence>
<dbReference type="GO" id="GO:0031071">
    <property type="term" value="F:cysteine desulfurase activity"/>
    <property type="evidence" value="ECO:0007669"/>
    <property type="project" value="UniProtKB-EC"/>
</dbReference>
<keyword evidence="8" id="KW-1185">Reference proteome</keyword>
<comment type="catalytic activity">
    <reaction evidence="5">
        <text>(sulfur carrier)-H + L-cysteine = (sulfur carrier)-SH + L-alanine</text>
        <dbReference type="Rhea" id="RHEA:43892"/>
        <dbReference type="Rhea" id="RHEA-COMP:14737"/>
        <dbReference type="Rhea" id="RHEA-COMP:14739"/>
        <dbReference type="ChEBI" id="CHEBI:29917"/>
        <dbReference type="ChEBI" id="CHEBI:35235"/>
        <dbReference type="ChEBI" id="CHEBI:57972"/>
        <dbReference type="ChEBI" id="CHEBI:64428"/>
        <dbReference type="EC" id="2.8.1.7"/>
    </reaction>
</comment>
<dbReference type="Proteomes" id="UP000199287">
    <property type="component" value="Unassembled WGS sequence"/>
</dbReference>
<dbReference type="PANTHER" id="PTHR43586">
    <property type="entry name" value="CYSTEINE DESULFURASE"/>
    <property type="match status" value="1"/>
</dbReference>
<dbReference type="PIRSF" id="PIRSF005572">
    <property type="entry name" value="NifS"/>
    <property type="match status" value="1"/>
</dbReference>
<dbReference type="InterPro" id="IPR010969">
    <property type="entry name" value="Cys_dSase-rel_unknwn_funct"/>
</dbReference>